<dbReference type="InterPro" id="IPR009003">
    <property type="entry name" value="Peptidase_S1_PA"/>
</dbReference>
<gene>
    <name evidence="5" type="ordered locus">Sta7437_4589</name>
</gene>
<feature type="signal peptide" evidence="4">
    <location>
        <begin position="1"/>
        <end position="22"/>
    </location>
</feature>
<dbReference type="SMART" id="SM00028">
    <property type="entry name" value="TPR"/>
    <property type="match status" value="14"/>
</dbReference>
<feature type="repeat" description="TPR" evidence="3">
    <location>
        <begin position="949"/>
        <end position="982"/>
    </location>
</feature>
<dbReference type="InterPro" id="IPR050498">
    <property type="entry name" value="Ycf3"/>
</dbReference>
<keyword evidence="6" id="KW-1185">Reference proteome</keyword>
<accession>K9XZU2</accession>
<evidence type="ECO:0000256" key="4">
    <source>
        <dbReference type="SAM" id="SignalP"/>
    </source>
</evidence>
<feature type="repeat" description="TPR" evidence="3">
    <location>
        <begin position="881"/>
        <end position="914"/>
    </location>
</feature>
<feature type="repeat" description="TPR" evidence="3">
    <location>
        <begin position="672"/>
        <end position="705"/>
    </location>
</feature>
<dbReference type="PROSITE" id="PS50005">
    <property type="entry name" value="TPR"/>
    <property type="match status" value="10"/>
</dbReference>
<dbReference type="Pfam" id="PF13424">
    <property type="entry name" value="TPR_12"/>
    <property type="match status" value="1"/>
</dbReference>
<feature type="repeat" description="TPR" evidence="3">
    <location>
        <begin position="807"/>
        <end position="840"/>
    </location>
</feature>
<sequence>MKRSFALIGFFLLPTSVFTVSACSYLGINTSGAEDLTAKSVLTQSSGQQLAQSNEVAQAFSPEAEKDLTELARAITVKISTKDNGGSGVLIGKQGNNYLILTNAHVVRGGKTFEVKTEDGQTHQANLVSNSISSAYDRALLQFSSNHTYKIATLSKLPAEPELPTFAAGYSRQTGKFVTTSGQVTQISDRLLKKGYQIGYTNEIESGMSGGPILDGDMKLLGINGQLKFPIINTVYVYQDGTQPKPEEIEAMRQLSWGIPIDTVLGELNSNIVTAYNLPQPEIAEANTPALTEWLGELEAEAKQFTVKIDNTNGLSNGSGVIVAKENNTYAVLTADHVICERDNATQPCRDFVYEIVTHDGQRHQIEADKTRRQEGVDLAVVKFTSDENYQVAQLANYPLTQGDAVFVAGYPKLDNNKPAPWLFSLGYGFEREQGLLEVKDSSLTTDNFGLISSQGSLAGGYEMVYSSITYGGMSGGAVLDRDGRVIGIHGLAEGEEVLDSQSSDKKQVQSGFSLGIPINTFVGLTNILKVNSTLAIQDNKPKKLNTSETQAFQDAILGTEIPQSNATAEKWIERGNKLWRLRRNSEAVEAFDKAIELKPEFIHLAYYGKGLALGYERKYEAALKSLELATETEPSFAAAFLTKVVFLQQLNRLEEALSVTETASSLQPNNANLYNQKGNILFDLERYSEAKLAYNQAIKLNPRSTFYYNRGNVYDQQNKPDLAIVDFNKAISINSNDAKVYINRGLFYIRQDKPDLAIADLNKAISINSDYTKAYYNRGVVYDQQGKLDLAIADLNKAISIDREFALAYLNRGAVYADQGKLDLAIADYNQVIDLNFDDGIVYYNRGNLYAQQGKLDLALSDYDKAIAINSNYTGAYFNAKVYYNRGTIYAQQGKLDLALSDYDKAIAINSNYAEVYADRGSIYARQGNPDLALNDFNQAIDLNHNDGDAYYGRGTIYVTQGQLDLALNDFNQAIDINHNDGDAYYGRGTIYLYQNKLDLALADFNQAILINPDDAKAYGNLALVYQKKGAIEAARANLQKAQKLFIAQGNTVLAEQAASLLQQLP</sequence>
<keyword evidence="5" id="KW-0614">Plasmid</keyword>
<feature type="repeat" description="TPR" evidence="3">
    <location>
        <begin position="841"/>
        <end position="874"/>
    </location>
</feature>
<evidence type="ECO:0000313" key="5">
    <source>
        <dbReference type="EMBL" id="AFZ38048.1"/>
    </source>
</evidence>
<evidence type="ECO:0000256" key="1">
    <source>
        <dbReference type="ARBA" id="ARBA00022737"/>
    </source>
</evidence>
<feature type="chain" id="PRO_5003938606" evidence="4">
    <location>
        <begin position="23"/>
        <end position="1067"/>
    </location>
</feature>
<dbReference type="PROSITE" id="PS50293">
    <property type="entry name" value="TPR_REGION"/>
    <property type="match status" value="2"/>
</dbReference>
<dbReference type="Gene3D" id="2.40.10.10">
    <property type="entry name" value="Trypsin-like serine proteases"/>
    <property type="match status" value="4"/>
</dbReference>
<dbReference type="Pfam" id="PF13365">
    <property type="entry name" value="Trypsin_2"/>
    <property type="match status" value="2"/>
</dbReference>
<proteinExistence type="predicted"/>
<dbReference type="Proteomes" id="UP000010473">
    <property type="component" value="Plasmid pSTA7437.01"/>
</dbReference>
<reference evidence="6" key="1">
    <citation type="journal article" date="2013" name="Proc. Natl. Acad. Sci. U.S.A.">
        <title>Improving the coverage of the cyanobacterial phylum using diversity-driven genome sequencing.</title>
        <authorList>
            <person name="Shih P.M."/>
            <person name="Wu D."/>
            <person name="Latifi A."/>
            <person name="Axen S.D."/>
            <person name="Fewer D.P."/>
            <person name="Talla E."/>
            <person name="Calteau A."/>
            <person name="Cai F."/>
            <person name="Tandeau de Marsac N."/>
            <person name="Rippka R."/>
            <person name="Herdman M."/>
            <person name="Sivonen K."/>
            <person name="Coursin T."/>
            <person name="Laurent T."/>
            <person name="Goodwin L."/>
            <person name="Nolan M."/>
            <person name="Davenport K.W."/>
            <person name="Han C.S."/>
            <person name="Rubin E.M."/>
            <person name="Eisen J.A."/>
            <person name="Woyke T."/>
            <person name="Gugger M."/>
            <person name="Kerfeld C.A."/>
        </authorList>
    </citation>
    <scope>NUCLEOTIDE SEQUENCE [LARGE SCALE GENOMIC DNA]</scope>
    <source>
        <strain evidence="6">ATCC 29371 / PCC 7437</strain>
        <plasmid evidence="6">Plasmid pSTA7437.01</plasmid>
    </source>
</reference>
<keyword evidence="4" id="KW-0732">Signal</keyword>
<name>K9XZU2_STAC7</name>
<feature type="repeat" description="TPR" evidence="3">
    <location>
        <begin position="569"/>
        <end position="602"/>
    </location>
</feature>
<dbReference type="KEGG" id="scs:Sta7437_4589"/>
<dbReference type="OrthoDB" id="435074at2"/>
<dbReference type="Pfam" id="PF00515">
    <property type="entry name" value="TPR_1"/>
    <property type="match status" value="5"/>
</dbReference>
<dbReference type="PANTHER" id="PTHR44858">
    <property type="entry name" value="TETRATRICOPEPTIDE REPEAT PROTEIN 6"/>
    <property type="match status" value="1"/>
</dbReference>
<dbReference type="PROSITE" id="PS51257">
    <property type="entry name" value="PROKAR_LIPOPROTEIN"/>
    <property type="match status" value="1"/>
</dbReference>
<dbReference type="RefSeq" id="WP_015211956.1">
    <property type="nucleotide sequence ID" value="NC_019765.1"/>
</dbReference>
<dbReference type="InterPro" id="IPR019734">
    <property type="entry name" value="TPR_rpt"/>
</dbReference>
<evidence type="ECO:0000256" key="2">
    <source>
        <dbReference type="ARBA" id="ARBA00022803"/>
    </source>
</evidence>
<feature type="repeat" description="TPR" evidence="3">
    <location>
        <begin position="983"/>
        <end position="1016"/>
    </location>
</feature>
<feature type="repeat" description="TPR" evidence="3">
    <location>
        <begin position="773"/>
        <end position="806"/>
    </location>
</feature>
<keyword evidence="1" id="KW-0677">Repeat</keyword>
<geneLocation type="plasmid" evidence="5 6">
    <name>pSTA7437.01</name>
</geneLocation>
<dbReference type="PATRIC" id="fig|111780.3.peg.4744"/>
<keyword evidence="2 3" id="KW-0802">TPR repeat</keyword>
<evidence type="ECO:0000313" key="6">
    <source>
        <dbReference type="Proteomes" id="UP000010473"/>
    </source>
</evidence>
<feature type="repeat" description="TPR" evidence="3">
    <location>
        <begin position="739"/>
        <end position="772"/>
    </location>
</feature>
<dbReference type="Gene3D" id="1.25.40.10">
    <property type="entry name" value="Tetratricopeptide repeat domain"/>
    <property type="match status" value="5"/>
</dbReference>
<dbReference type="PANTHER" id="PTHR44858:SF1">
    <property type="entry name" value="UDP-N-ACETYLGLUCOSAMINE--PEPTIDE N-ACETYLGLUCOSAMINYLTRANSFERASE SPINDLY-RELATED"/>
    <property type="match status" value="1"/>
</dbReference>
<dbReference type="Pfam" id="PF13181">
    <property type="entry name" value="TPR_8"/>
    <property type="match status" value="3"/>
</dbReference>
<protein>
    <submittedName>
        <fullName evidence="5">Tetratricopeptide TPR_1 repeat-containing protein</fullName>
    </submittedName>
</protein>
<feature type="repeat" description="TPR" evidence="3">
    <location>
        <begin position="915"/>
        <end position="948"/>
    </location>
</feature>
<organism evidence="5 6">
    <name type="scientific">Stanieria cyanosphaera (strain ATCC 29371 / PCC 7437)</name>
    <dbReference type="NCBI Taxonomy" id="111780"/>
    <lineage>
        <taxon>Bacteria</taxon>
        <taxon>Bacillati</taxon>
        <taxon>Cyanobacteriota</taxon>
        <taxon>Cyanophyceae</taxon>
        <taxon>Pleurocapsales</taxon>
        <taxon>Dermocarpellaceae</taxon>
        <taxon>Stanieria</taxon>
    </lineage>
</organism>
<dbReference type="Pfam" id="PF13414">
    <property type="entry name" value="TPR_11"/>
    <property type="match status" value="1"/>
</dbReference>
<evidence type="ECO:0000256" key="3">
    <source>
        <dbReference type="PROSITE-ProRule" id="PRU00339"/>
    </source>
</evidence>
<dbReference type="EMBL" id="CP003654">
    <property type="protein sequence ID" value="AFZ38048.1"/>
    <property type="molecule type" value="Genomic_DNA"/>
</dbReference>
<dbReference type="AlphaFoldDB" id="K9XZU2"/>
<dbReference type="InterPro" id="IPR011990">
    <property type="entry name" value="TPR-like_helical_dom_sf"/>
</dbReference>
<dbReference type="SUPFAM" id="SSF48452">
    <property type="entry name" value="TPR-like"/>
    <property type="match status" value="2"/>
</dbReference>
<dbReference type="SUPFAM" id="SSF50494">
    <property type="entry name" value="Trypsin-like serine proteases"/>
    <property type="match status" value="2"/>
</dbReference>
<dbReference type="InterPro" id="IPR043504">
    <property type="entry name" value="Peptidase_S1_PA_chymotrypsin"/>
</dbReference>
<dbReference type="HOGENOM" id="CLU_005774_2_0_3"/>